<comment type="cofactor">
    <cofactor evidence="1">
        <name>Mg(2+)</name>
        <dbReference type="ChEBI" id="CHEBI:18420"/>
    </cofactor>
</comment>
<gene>
    <name evidence="19" type="ORF">MELIAE_LOCUS4933</name>
</gene>
<feature type="domain" description="Helicase C-terminal" evidence="18">
    <location>
        <begin position="592"/>
        <end position="797"/>
    </location>
</feature>
<feature type="region of interest" description="Disordered" evidence="16">
    <location>
        <begin position="1336"/>
        <end position="1362"/>
    </location>
</feature>
<evidence type="ECO:0000256" key="13">
    <source>
        <dbReference type="ARBA" id="ARBA00023242"/>
    </source>
</evidence>
<evidence type="ECO:0000256" key="11">
    <source>
        <dbReference type="ARBA" id="ARBA00022932"/>
    </source>
</evidence>
<dbReference type="CDD" id="cd18795">
    <property type="entry name" value="SF2_C_Ski2"/>
    <property type="match status" value="1"/>
</dbReference>
<dbReference type="InterPro" id="IPR036390">
    <property type="entry name" value="WH_DNA-bd_sf"/>
</dbReference>
<evidence type="ECO:0000256" key="16">
    <source>
        <dbReference type="SAM" id="MobiDB-lite"/>
    </source>
</evidence>
<dbReference type="PRINTS" id="PR00868">
    <property type="entry name" value="DNAPOLI"/>
</dbReference>
<comment type="catalytic activity">
    <reaction evidence="14">
        <text>DNA(n) + a 2'-deoxyribonucleoside 5'-triphosphate = DNA(n+1) + diphosphate</text>
        <dbReference type="Rhea" id="RHEA:22508"/>
        <dbReference type="Rhea" id="RHEA-COMP:17339"/>
        <dbReference type="Rhea" id="RHEA-COMP:17340"/>
        <dbReference type="ChEBI" id="CHEBI:33019"/>
        <dbReference type="ChEBI" id="CHEBI:61560"/>
        <dbReference type="ChEBI" id="CHEBI:173112"/>
        <dbReference type="EC" id="2.7.7.7"/>
    </reaction>
</comment>
<organism evidence="19 20">
    <name type="scientific">Brassicogethes aeneus</name>
    <name type="common">Rape pollen beetle</name>
    <name type="synonym">Meligethes aeneus</name>
    <dbReference type="NCBI Taxonomy" id="1431903"/>
    <lineage>
        <taxon>Eukaryota</taxon>
        <taxon>Metazoa</taxon>
        <taxon>Ecdysozoa</taxon>
        <taxon>Arthropoda</taxon>
        <taxon>Hexapoda</taxon>
        <taxon>Insecta</taxon>
        <taxon>Pterygota</taxon>
        <taxon>Neoptera</taxon>
        <taxon>Endopterygota</taxon>
        <taxon>Coleoptera</taxon>
        <taxon>Polyphaga</taxon>
        <taxon>Cucujiformia</taxon>
        <taxon>Nitidulidae</taxon>
        <taxon>Meligethinae</taxon>
        <taxon>Brassicogethes</taxon>
    </lineage>
</organism>
<evidence type="ECO:0000256" key="10">
    <source>
        <dbReference type="ARBA" id="ARBA00022840"/>
    </source>
</evidence>
<dbReference type="SUPFAM" id="SSF52540">
    <property type="entry name" value="P-loop containing nucleoside triphosphate hydrolases"/>
    <property type="match status" value="2"/>
</dbReference>
<dbReference type="InterPro" id="IPR001098">
    <property type="entry name" value="DNA-dir_DNA_pol_A_palm_dom"/>
</dbReference>
<dbReference type="SMART" id="SM00482">
    <property type="entry name" value="POLAc"/>
    <property type="match status" value="1"/>
</dbReference>
<dbReference type="SUPFAM" id="SSF46785">
    <property type="entry name" value="Winged helix' DNA-binding domain"/>
    <property type="match status" value="1"/>
</dbReference>
<dbReference type="FunFam" id="3.40.50.300:FF:000813">
    <property type="entry name" value="helicase POLQ-like isoform X1"/>
    <property type="match status" value="1"/>
</dbReference>
<dbReference type="InterPro" id="IPR002298">
    <property type="entry name" value="DNA_polymerase_A"/>
</dbReference>
<dbReference type="InterPro" id="IPR048960">
    <property type="entry name" value="POLQ-like_helical"/>
</dbReference>
<dbReference type="Gene3D" id="1.20.1060.10">
    <property type="entry name" value="Taq DNA Polymerase, Chain T, domain 4"/>
    <property type="match status" value="1"/>
</dbReference>
<reference evidence="19" key="1">
    <citation type="submission" date="2021-12" db="EMBL/GenBank/DDBJ databases">
        <authorList>
            <person name="King R."/>
        </authorList>
    </citation>
    <scope>NUCLEOTIDE SEQUENCE</scope>
</reference>
<dbReference type="SMART" id="SM00490">
    <property type="entry name" value="HELICc"/>
    <property type="match status" value="1"/>
</dbReference>
<comment type="similarity">
    <text evidence="3">Belongs to the DNA polymerase type-A family.</text>
</comment>
<dbReference type="PROSITE" id="PS51192">
    <property type="entry name" value="HELICASE_ATP_BIND_1"/>
    <property type="match status" value="1"/>
</dbReference>
<evidence type="ECO:0000256" key="12">
    <source>
        <dbReference type="ARBA" id="ARBA00023204"/>
    </source>
</evidence>
<evidence type="ECO:0000256" key="4">
    <source>
        <dbReference type="ARBA" id="ARBA00012417"/>
    </source>
</evidence>
<dbReference type="SMART" id="SM00487">
    <property type="entry name" value="DEXDc"/>
    <property type="match status" value="1"/>
</dbReference>
<evidence type="ECO:0000256" key="8">
    <source>
        <dbReference type="ARBA" id="ARBA00022763"/>
    </source>
</evidence>
<dbReference type="GO" id="GO:0016787">
    <property type="term" value="F:hydrolase activity"/>
    <property type="evidence" value="ECO:0007669"/>
    <property type="project" value="UniProtKB-KW"/>
</dbReference>
<dbReference type="GO" id="GO:0005634">
    <property type="term" value="C:nucleus"/>
    <property type="evidence" value="ECO:0007669"/>
    <property type="project" value="UniProtKB-SubCell"/>
</dbReference>
<keyword evidence="6" id="KW-0548">Nucleotidyltransferase</keyword>
<dbReference type="OrthoDB" id="275278at2759"/>
<evidence type="ECO:0000259" key="17">
    <source>
        <dbReference type="PROSITE" id="PS51192"/>
    </source>
</evidence>
<dbReference type="InterPro" id="IPR043502">
    <property type="entry name" value="DNA/RNA_pol_sf"/>
</dbReference>
<evidence type="ECO:0000256" key="1">
    <source>
        <dbReference type="ARBA" id="ARBA00001946"/>
    </source>
</evidence>
<dbReference type="EMBL" id="OV121134">
    <property type="protein sequence ID" value="CAH0552774.1"/>
    <property type="molecule type" value="Genomic_DNA"/>
</dbReference>
<evidence type="ECO:0000256" key="9">
    <source>
        <dbReference type="ARBA" id="ARBA00022801"/>
    </source>
</evidence>
<evidence type="ECO:0000256" key="2">
    <source>
        <dbReference type="ARBA" id="ARBA00004123"/>
    </source>
</evidence>
<dbReference type="PROSITE" id="PS51194">
    <property type="entry name" value="HELICASE_CTER"/>
    <property type="match status" value="1"/>
</dbReference>
<dbReference type="InterPro" id="IPR046931">
    <property type="entry name" value="HTH_61"/>
</dbReference>
<dbReference type="FunFam" id="1.10.3380.20:FF:000001">
    <property type="entry name" value="DNA polymerase theta"/>
    <property type="match status" value="1"/>
</dbReference>
<dbReference type="Proteomes" id="UP001154078">
    <property type="component" value="Chromosome 3"/>
</dbReference>
<dbReference type="Pfam" id="PF00271">
    <property type="entry name" value="Helicase_C"/>
    <property type="match status" value="1"/>
</dbReference>
<dbReference type="Pfam" id="PF21099">
    <property type="entry name" value="POLQ_helical"/>
    <property type="match status" value="1"/>
</dbReference>
<dbReference type="SUPFAM" id="SSF158702">
    <property type="entry name" value="Sec63 N-terminal domain-like"/>
    <property type="match status" value="1"/>
</dbReference>
<dbReference type="InterPro" id="IPR011545">
    <property type="entry name" value="DEAD/DEAH_box_helicase_dom"/>
</dbReference>
<dbReference type="CDD" id="cd08638">
    <property type="entry name" value="DNA_pol_A_theta"/>
    <property type="match status" value="1"/>
</dbReference>
<evidence type="ECO:0000256" key="15">
    <source>
        <dbReference type="ARBA" id="ARBA00074669"/>
    </source>
</evidence>
<dbReference type="Gene3D" id="3.30.70.370">
    <property type="match status" value="1"/>
</dbReference>
<keyword evidence="11" id="KW-0239">DNA-directed DNA polymerase</keyword>
<dbReference type="PANTHER" id="PTHR10133">
    <property type="entry name" value="DNA POLYMERASE I"/>
    <property type="match status" value="1"/>
</dbReference>
<keyword evidence="7" id="KW-0547">Nucleotide-binding</keyword>
<evidence type="ECO:0000256" key="14">
    <source>
        <dbReference type="ARBA" id="ARBA00049244"/>
    </source>
</evidence>
<dbReference type="InterPro" id="IPR057220">
    <property type="entry name" value="DUF7898"/>
</dbReference>
<dbReference type="CDD" id="cd18026">
    <property type="entry name" value="DEXHc_POLQ-like"/>
    <property type="match status" value="1"/>
</dbReference>
<protein>
    <recommendedName>
        <fullName evidence="15">DNA polymerase theta</fullName>
        <ecNumber evidence="4">2.7.7.7</ecNumber>
    </recommendedName>
</protein>
<keyword evidence="9" id="KW-0378">Hydrolase</keyword>
<dbReference type="SUPFAM" id="SSF56672">
    <property type="entry name" value="DNA/RNA polymerases"/>
    <property type="match status" value="1"/>
</dbReference>
<dbReference type="GO" id="GO:0097681">
    <property type="term" value="P:double-strand break repair via alternative nonhomologous end joining"/>
    <property type="evidence" value="ECO:0007669"/>
    <property type="project" value="UniProtKB-ARBA"/>
</dbReference>
<accession>A0A9P0B0C3</accession>
<dbReference type="SUPFAM" id="SSF53098">
    <property type="entry name" value="Ribonuclease H-like"/>
    <property type="match status" value="1"/>
</dbReference>
<evidence type="ECO:0000259" key="18">
    <source>
        <dbReference type="PROSITE" id="PS51194"/>
    </source>
</evidence>
<dbReference type="GO" id="GO:0003887">
    <property type="term" value="F:DNA-directed DNA polymerase activity"/>
    <property type="evidence" value="ECO:0007669"/>
    <property type="project" value="UniProtKB-KW"/>
</dbReference>
<keyword evidence="5" id="KW-0808">Transferase</keyword>
<evidence type="ECO:0000313" key="20">
    <source>
        <dbReference type="Proteomes" id="UP001154078"/>
    </source>
</evidence>
<dbReference type="Pfam" id="PF00476">
    <property type="entry name" value="DNA_pol_A"/>
    <property type="match status" value="1"/>
</dbReference>
<name>A0A9P0B0C3_BRAAE</name>
<keyword evidence="13" id="KW-0539">Nucleus</keyword>
<dbReference type="GO" id="GO:0003677">
    <property type="term" value="F:DNA binding"/>
    <property type="evidence" value="ECO:0007669"/>
    <property type="project" value="InterPro"/>
</dbReference>
<dbReference type="InterPro" id="IPR019760">
    <property type="entry name" value="DNA-dir_DNA_pol_A_CS"/>
</dbReference>
<dbReference type="GO" id="GO:0042575">
    <property type="term" value="C:DNA polymerase complex"/>
    <property type="evidence" value="ECO:0007669"/>
    <property type="project" value="UniProtKB-ARBA"/>
</dbReference>
<dbReference type="GO" id="GO:0006261">
    <property type="term" value="P:DNA-templated DNA replication"/>
    <property type="evidence" value="ECO:0007669"/>
    <property type="project" value="InterPro"/>
</dbReference>
<dbReference type="Gene3D" id="3.30.420.10">
    <property type="entry name" value="Ribonuclease H-like superfamily/Ribonuclease H"/>
    <property type="match status" value="1"/>
</dbReference>
<dbReference type="InterPro" id="IPR027417">
    <property type="entry name" value="P-loop_NTPase"/>
</dbReference>
<dbReference type="Gene3D" id="1.10.3380.20">
    <property type="match status" value="1"/>
</dbReference>
<evidence type="ECO:0000256" key="6">
    <source>
        <dbReference type="ARBA" id="ARBA00022695"/>
    </source>
</evidence>
<dbReference type="Pfam" id="PF20470">
    <property type="entry name" value="HTH_61"/>
    <property type="match status" value="1"/>
</dbReference>
<dbReference type="InterPro" id="IPR014001">
    <property type="entry name" value="Helicase_ATP-bd"/>
</dbReference>
<evidence type="ECO:0000256" key="5">
    <source>
        <dbReference type="ARBA" id="ARBA00022679"/>
    </source>
</evidence>
<comment type="subcellular location">
    <subcellularLocation>
        <location evidence="2">Nucleus</location>
    </subcellularLocation>
</comment>
<evidence type="ECO:0000256" key="7">
    <source>
        <dbReference type="ARBA" id="ARBA00022741"/>
    </source>
</evidence>
<dbReference type="PROSITE" id="PS00447">
    <property type="entry name" value="DNA_POLYMERASE_A"/>
    <property type="match status" value="1"/>
</dbReference>
<dbReference type="Pfam" id="PF00270">
    <property type="entry name" value="DEAD"/>
    <property type="match status" value="1"/>
</dbReference>
<dbReference type="GO" id="GO:0005524">
    <property type="term" value="F:ATP binding"/>
    <property type="evidence" value="ECO:0007669"/>
    <property type="project" value="UniProtKB-KW"/>
</dbReference>
<dbReference type="Gene3D" id="1.10.150.20">
    <property type="entry name" value="5' to 3' exonuclease, C-terminal subdomain"/>
    <property type="match status" value="1"/>
</dbReference>
<keyword evidence="20" id="KW-1185">Reference proteome</keyword>
<dbReference type="PANTHER" id="PTHR10133:SF62">
    <property type="entry name" value="DNA POLYMERASE THETA"/>
    <property type="match status" value="1"/>
</dbReference>
<sequence>MNNDVFMNDTFDNLRFTQTEQYFSNDDKDGKCVNNNSQEILFDDTLFLSESCIEENNDGESEDFFANTPEVKTIDDLLDNKVINSEKQIVDYSISQTLAGCLENEFLLNSFKEEGIINVEKSFTETKINVNNNMIDLNIDADLSNTFTQDITQDESPKSLPEFIIEDNETNSFNHIENTNTNKREISPKVKDNSINIRIKKSCQDNNSVTRDIKTPLIFDKLESRVFKTPNPIKAKNVNIPHISTKNKVDHINLNNTSNFDNNLSTMEKEAEKGLKELNTSIEEKICRLFNANSNSKQINPIDSSHPSTSTKLTPEIQTKNIVNMKSTKLIPEIQNENVMNEESTKLQSWGLPEAVLLKYKSRKVISMFPWQVECLSNTRVMNETANLIYSAPTSAGKTLIAEILAIKTVFERKKKVIFILPFVSIVREKMYYFQDILGSSGIRCEGFMGSYNPPGGFQTVQVAICTIEKANSLINRLLEEGKLSDIGAILVDEMHLLGDPSRGYLLELLLTKLKYISQKDENVNIQIVGMSATLPNLSYLAKWLDAELYTTDFRPIPLLEQAHVCGEIYDNNLKLIRKLQPLPDLGTDTDNILQLCLETIQESCSVLIFCPTKNWCENLSQQISVAFFKIGNSNTVLGSMLRSQLKTNLIMELMEQLRYCPAGLDEVLKKTVSFGVAFHHAGLTMDERDIIEGAFRNGGIRVLVATSTLSSGVNLPARRVIIRTPNFHNKPIDTLTYRQMIGRAGRMGKDEKGESILICQKSDYQTAKELMSAVLRPVMSCLKGAGKLKRAILEVIASGVATSPEDVELFTNCTLLAVEGTDTLDNPIEDAVNFLKENEFIRLQKASDDTFMYVATCLGKACLSSSMAPDEGLALFGELSKARQCFVLETELHLIYLVTPYSACNTWGNIDWMFYLELWERIPASMKRVGELVGVRDSYLVNASRGKIQTNTGKLYHKLMVHKRFFIALALQDLVNEKSLGEVCRKFSCNRGMLQSLQQSASSFAGMVTSFSRQLGWTSVELLISQFQDRLQFGVSRDLLDLMRLPVLNGKMARTLYNAGIETVAQLANSEIPNVESILHTVMPFESEKEREGESEFENNKRKKIRNVWVTGKDGLTVREASELLIKDARSYLKIEMGLVDAKWEVSQKEKTDEAIADTYNTKEVTKEKINIEETILQNEKQFKSEEILKTKAEILNQEETSKNIKFLIKEKEIQNIKQINYNTNTNVEKISSPQEKLSYQNPESIQSEQLNSFVDFEMNISSVSMAIDEKTNSQDSDQSIFSDSFTLYLSDDFITPASPCTYRTTKDSSVVSEEKSSKMDISDDILMSSFSDDTENSLARMTKKRPRMSEKQSKNSLKKKKESLEVFNEQPLQQLDEDILDFSKLDIVDVCANEELFNTFKEELQTKNRFSLAMACCGVLENIPKVGLKTLLSQSMTSKSSFEFNNTKVEGVALSWGNGTVYHLSLESEFKVDVIKLLENVLSKKNNEVKMFDCKEQIKCLKLCCNVDVGTNIKDPKVADWILDPEGREKNLQALTLTYCPEAMDLVHLAGSIKGVGSVSLDLNSSIDSKIRSSVESLVTWYIVDSLNDKLWKENPNFLEVYDIEMKTSLYLSKMELNGMGVSKQKMQELADTLKNQMDAIENKCYSLAGRRFNISSPAEVSKVLGMYRGKKVSTRKEILEKSDHPVAKYVLQWRKLSGTITKMIYPLIRVIEKDRLHGCCITHTATGRITMHEPNLQTIFKDFEIVHPFNEKSMVLSCRGAFEALENCCLVSADYCQLELRLLAHLSGDMLLRKIMKSPGDVFRSIASKWNNVEESEVNDDMRQKAKHICYGIIYGMGCKTLSEQLKITEDEATIFMETFKNAYPGIQIYILRTIEYCKNTGYVETITGRRRYLPHIKHNNGSLRGQAERQAINTTVQGSAADIAKKAMVMIEEKILEVFMKSKIKPKLILHLHDELIYEVPIKYTQKMAKIMKKCMESAVHLTVPFPVKLRTGPTWGELTEYEL</sequence>
<dbReference type="EC" id="2.7.7.7" evidence="4"/>
<keyword evidence="8" id="KW-0227">DNA damage</keyword>
<dbReference type="FunFam" id="3.40.50.300:FF:000885">
    <property type="entry name" value="DNA polymerase theta"/>
    <property type="match status" value="1"/>
</dbReference>
<evidence type="ECO:0000313" key="19">
    <source>
        <dbReference type="EMBL" id="CAH0552774.1"/>
    </source>
</evidence>
<proteinExistence type="inferred from homology"/>
<dbReference type="Gene3D" id="3.40.50.300">
    <property type="entry name" value="P-loop containing nucleotide triphosphate hydrolases"/>
    <property type="match status" value="2"/>
</dbReference>
<dbReference type="InterPro" id="IPR036397">
    <property type="entry name" value="RNaseH_sf"/>
</dbReference>
<dbReference type="InterPro" id="IPR012337">
    <property type="entry name" value="RNaseH-like_sf"/>
</dbReference>
<feature type="domain" description="Helicase ATP-binding" evidence="17">
    <location>
        <begin position="379"/>
        <end position="553"/>
    </location>
</feature>
<dbReference type="InterPro" id="IPR001650">
    <property type="entry name" value="Helicase_C-like"/>
</dbReference>
<evidence type="ECO:0000256" key="3">
    <source>
        <dbReference type="ARBA" id="ARBA00007705"/>
    </source>
</evidence>
<keyword evidence="12" id="KW-0234">DNA repair</keyword>
<dbReference type="FunFam" id="1.10.150.20:FF:000070">
    <property type="entry name" value="DNA polymerase I, putative"/>
    <property type="match status" value="1"/>
</dbReference>
<dbReference type="Pfam" id="PF25453">
    <property type="entry name" value="DUF7898"/>
    <property type="match status" value="1"/>
</dbReference>
<keyword evidence="10" id="KW-0067">ATP-binding</keyword>